<gene>
    <name evidence="2" type="ORF">AB2U05_31615</name>
</gene>
<keyword evidence="1" id="KW-0812">Transmembrane</keyword>
<keyword evidence="1" id="KW-1133">Transmembrane helix</keyword>
<dbReference type="AlphaFoldDB" id="A0AB39TU36"/>
<proteinExistence type="predicted"/>
<organism evidence="2">
    <name type="scientific">Streptomyces sp. Y1</name>
    <dbReference type="NCBI Taxonomy" id="3238634"/>
    <lineage>
        <taxon>Bacteria</taxon>
        <taxon>Bacillati</taxon>
        <taxon>Actinomycetota</taxon>
        <taxon>Actinomycetes</taxon>
        <taxon>Kitasatosporales</taxon>
        <taxon>Streptomycetaceae</taxon>
        <taxon>Streptomyces</taxon>
    </lineage>
</organism>
<dbReference type="RefSeq" id="WP_167352951.1">
    <property type="nucleotide sequence ID" value="NZ_CP163445.1"/>
</dbReference>
<evidence type="ECO:0008006" key="3">
    <source>
        <dbReference type="Google" id="ProtNLM"/>
    </source>
</evidence>
<accession>A0AB39TU36</accession>
<name>A0AB39TU36_9ACTN</name>
<sequence>MGRQAVVAVYVVALVAVIVGVDVLFFRDRLWERLLVNVGIVLVFTAFYLRFGKR</sequence>
<reference evidence="2" key="1">
    <citation type="submission" date="2024-07" db="EMBL/GenBank/DDBJ databases">
        <authorList>
            <person name="Yu S.T."/>
        </authorList>
    </citation>
    <scope>NUCLEOTIDE SEQUENCE</scope>
    <source>
        <strain evidence="2">Y1</strain>
    </source>
</reference>
<protein>
    <recommendedName>
        <fullName evidence="3">Integral membrane protein</fullName>
    </recommendedName>
</protein>
<evidence type="ECO:0000256" key="1">
    <source>
        <dbReference type="SAM" id="Phobius"/>
    </source>
</evidence>
<keyword evidence="1" id="KW-0472">Membrane</keyword>
<dbReference type="EMBL" id="CP163445">
    <property type="protein sequence ID" value="XDQ82727.1"/>
    <property type="molecule type" value="Genomic_DNA"/>
</dbReference>
<feature type="transmembrane region" description="Helical" evidence="1">
    <location>
        <begin position="33"/>
        <end position="51"/>
    </location>
</feature>
<feature type="transmembrane region" description="Helical" evidence="1">
    <location>
        <begin position="7"/>
        <end position="27"/>
    </location>
</feature>
<evidence type="ECO:0000313" key="2">
    <source>
        <dbReference type="EMBL" id="XDQ82727.1"/>
    </source>
</evidence>